<feature type="non-terminal residue" evidence="1">
    <location>
        <position position="1"/>
    </location>
</feature>
<accession>A0A348WIP9</accession>
<dbReference type="AlphaFoldDB" id="A0A348WIP9"/>
<evidence type="ECO:0000313" key="2">
    <source>
        <dbReference type="Proteomes" id="UP000264719"/>
    </source>
</evidence>
<organism evidence="1 2">
    <name type="scientific">Roseovarius nubinhibens</name>
    <dbReference type="NCBI Taxonomy" id="314263"/>
    <lineage>
        <taxon>Bacteria</taxon>
        <taxon>Pseudomonadati</taxon>
        <taxon>Pseudomonadota</taxon>
        <taxon>Alphaproteobacteria</taxon>
        <taxon>Rhodobacterales</taxon>
        <taxon>Roseobacteraceae</taxon>
        <taxon>Roseovarius</taxon>
    </lineage>
</organism>
<dbReference type="EMBL" id="DMVW01000204">
    <property type="protein sequence ID" value="HAR54411.1"/>
    <property type="molecule type" value="Genomic_DNA"/>
</dbReference>
<dbReference type="InterPro" id="IPR021269">
    <property type="entry name" value="DUF2848"/>
</dbReference>
<protein>
    <submittedName>
        <fullName evidence="1">DUF2848 domain-containing protein</fullName>
    </submittedName>
</protein>
<comment type="caution">
    <text evidence="1">The sequence shown here is derived from an EMBL/GenBank/DDBJ whole genome shotgun (WGS) entry which is preliminary data.</text>
</comment>
<reference evidence="1 2" key="1">
    <citation type="journal article" date="2018" name="Nat. Biotechnol.">
        <title>A standardized bacterial taxonomy based on genome phylogeny substantially revises the tree of life.</title>
        <authorList>
            <person name="Parks D.H."/>
            <person name="Chuvochina M."/>
            <person name="Waite D.W."/>
            <person name="Rinke C."/>
            <person name="Skarshewski A."/>
            <person name="Chaumeil P.A."/>
            <person name="Hugenholtz P."/>
        </authorList>
    </citation>
    <scope>NUCLEOTIDE SEQUENCE [LARGE SCALE GENOMIC DNA]</scope>
    <source>
        <strain evidence="1">UBA9169</strain>
    </source>
</reference>
<dbReference type="Proteomes" id="UP000264719">
    <property type="component" value="Unassembled WGS sequence"/>
</dbReference>
<proteinExistence type="predicted"/>
<gene>
    <name evidence="1" type="ORF">DCS45_21430</name>
</gene>
<sequence length="81" mass="8390">CEIEEGGEWVTYQEGTLAAIRPLAELLSGSGLGGNAAMLCGTLGARGGVRPAARYRMSLSDPKTGEAIRLGYAVRVLPIVA</sequence>
<evidence type="ECO:0000313" key="1">
    <source>
        <dbReference type="EMBL" id="HAR54411.1"/>
    </source>
</evidence>
<name>A0A348WIP9_9RHOB</name>
<dbReference type="Pfam" id="PF11010">
    <property type="entry name" value="DUF2848"/>
    <property type="match status" value="1"/>
</dbReference>